<reference evidence="7" key="1">
    <citation type="journal article" date="2012" name="Nature">
        <title>The oyster genome reveals stress adaptation and complexity of shell formation.</title>
        <authorList>
            <person name="Zhang G."/>
            <person name="Fang X."/>
            <person name="Guo X."/>
            <person name="Li L."/>
            <person name="Luo R."/>
            <person name="Xu F."/>
            <person name="Yang P."/>
            <person name="Zhang L."/>
            <person name="Wang X."/>
            <person name="Qi H."/>
            <person name="Xiong Z."/>
            <person name="Que H."/>
            <person name="Xie Y."/>
            <person name="Holland P.W."/>
            <person name="Paps J."/>
            <person name="Zhu Y."/>
            <person name="Wu F."/>
            <person name="Chen Y."/>
            <person name="Wang J."/>
            <person name="Peng C."/>
            <person name="Meng J."/>
            <person name="Yang L."/>
            <person name="Liu J."/>
            <person name="Wen B."/>
            <person name="Zhang N."/>
            <person name="Huang Z."/>
            <person name="Zhu Q."/>
            <person name="Feng Y."/>
            <person name="Mount A."/>
            <person name="Hedgecock D."/>
            <person name="Xu Z."/>
            <person name="Liu Y."/>
            <person name="Domazet-Loso T."/>
            <person name="Du Y."/>
            <person name="Sun X."/>
            <person name="Zhang S."/>
            <person name="Liu B."/>
            <person name="Cheng P."/>
            <person name="Jiang X."/>
            <person name="Li J."/>
            <person name="Fan D."/>
            <person name="Wang W."/>
            <person name="Fu W."/>
            <person name="Wang T."/>
            <person name="Wang B."/>
            <person name="Zhang J."/>
            <person name="Peng Z."/>
            <person name="Li Y."/>
            <person name="Li N."/>
            <person name="Wang J."/>
            <person name="Chen M."/>
            <person name="He Y."/>
            <person name="Tan F."/>
            <person name="Song X."/>
            <person name="Zheng Q."/>
            <person name="Huang R."/>
            <person name="Yang H."/>
            <person name="Du X."/>
            <person name="Chen L."/>
            <person name="Yang M."/>
            <person name="Gaffney P.M."/>
            <person name="Wang S."/>
            <person name="Luo L."/>
            <person name="She Z."/>
            <person name="Ming Y."/>
            <person name="Huang W."/>
            <person name="Zhang S."/>
            <person name="Huang B."/>
            <person name="Zhang Y."/>
            <person name="Qu T."/>
            <person name="Ni P."/>
            <person name="Miao G."/>
            <person name="Wang J."/>
            <person name="Wang Q."/>
            <person name="Steinberg C.E."/>
            <person name="Wang H."/>
            <person name="Li N."/>
            <person name="Qian L."/>
            <person name="Zhang G."/>
            <person name="Li Y."/>
            <person name="Yang H."/>
            <person name="Liu X."/>
            <person name="Wang J."/>
            <person name="Yin Y."/>
            <person name="Wang J."/>
        </authorList>
    </citation>
    <scope>NUCLEOTIDE SEQUENCE [LARGE SCALE GENOMIC DNA]</scope>
    <source>
        <strain evidence="7">05x7-T-G4-1.051#20</strain>
    </source>
</reference>
<dbReference type="PANTHER" id="PTHR22750">
    <property type="entry name" value="G-PROTEIN COUPLED RECEPTOR"/>
    <property type="match status" value="1"/>
</dbReference>
<proteinExistence type="predicted"/>
<keyword evidence="5" id="KW-0472">Membrane</keyword>
<protein>
    <recommendedName>
        <fullName evidence="6">G-protein coupled receptors family 1 profile domain-containing protein</fullName>
    </recommendedName>
</protein>
<feature type="domain" description="G-protein coupled receptors family 1 profile" evidence="6">
    <location>
        <begin position="1"/>
        <end position="135"/>
    </location>
</feature>
<dbReference type="HOGENOM" id="CLU_1290068_0_0_1"/>
<evidence type="ECO:0000313" key="7">
    <source>
        <dbReference type="EMBL" id="EKC27517.1"/>
    </source>
</evidence>
<comment type="subcellular location">
    <subcellularLocation>
        <location evidence="1">Cell membrane</location>
        <topology evidence="1">Multi-pass membrane protein</topology>
    </subcellularLocation>
</comment>
<accession>K1PTD8</accession>
<dbReference type="AlphaFoldDB" id="K1PTD8"/>
<dbReference type="InterPro" id="IPR017452">
    <property type="entry name" value="GPCR_Rhodpsn_7TM"/>
</dbReference>
<dbReference type="EMBL" id="JH817244">
    <property type="protein sequence ID" value="EKC27517.1"/>
    <property type="molecule type" value="Genomic_DNA"/>
</dbReference>
<dbReference type="PROSITE" id="PS50262">
    <property type="entry name" value="G_PROTEIN_RECEP_F1_2"/>
    <property type="match status" value="1"/>
</dbReference>
<evidence type="ECO:0000256" key="5">
    <source>
        <dbReference type="ARBA" id="ARBA00023136"/>
    </source>
</evidence>
<name>K1PTD8_MAGGI</name>
<evidence type="ECO:0000256" key="1">
    <source>
        <dbReference type="ARBA" id="ARBA00004651"/>
    </source>
</evidence>
<sequence>MASYLMFYSEEQPYGIGCGFMYELKKNYVSQCTKFFLLMIIISNILMYIYVLRCIMKSLRQVGNISHHPSGITKEQVGMAKKISVITACFLGIATPFYVTLTFPILDYETDWGKAIHNISAMLLCLNSAMNPVFYIWRLKEPRYHMKLLLMFWNKSYCEELRQQFNVDSATFSMESYKN</sequence>
<dbReference type="Pfam" id="PF00001">
    <property type="entry name" value="7tm_1"/>
    <property type="match status" value="1"/>
</dbReference>
<dbReference type="InterPro" id="IPR000276">
    <property type="entry name" value="GPCR_Rhodpsn"/>
</dbReference>
<organism evidence="7">
    <name type="scientific">Magallana gigas</name>
    <name type="common">Pacific oyster</name>
    <name type="synonym">Crassostrea gigas</name>
    <dbReference type="NCBI Taxonomy" id="29159"/>
    <lineage>
        <taxon>Eukaryota</taxon>
        <taxon>Metazoa</taxon>
        <taxon>Spiralia</taxon>
        <taxon>Lophotrochozoa</taxon>
        <taxon>Mollusca</taxon>
        <taxon>Bivalvia</taxon>
        <taxon>Autobranchia</taxon>
        <taxon>Pteriomorphia</taxon>
        <taxon>Ostreida</taxon>
        <taxon>Ostreoidea</taxon>
        <taxon>Ostreidae</taxon>
        <taxon>Magallana</taxon>
    </lineage>
</organism>
<keyword evidence="2" id="KW-1003">Cell membrane</keyword>
<gene>
    <name evidence="7" type="ORF">CGI_10008823</name>
</gene>
<dbReference type="SUPFAM" id="SSF81321">
    <property type="entry name" value="Family A G protein-coupled receptor-like"/>
    <property type="match status" value="1"/>
</dbReference>
<evidence type="ECO:0000256" key="2">
    <source>
        <dbReference type="ARBA" id="ARBA00022475"/>
    </source>
</evidence>
<dbReference type="InParanoid" id="K1PTD8"/>
<dbReference type="GO" id="GO:0004930">
    <property type="term" value="F:G protein-coupled receptor activity"/>
    <property type="evidence" value="ECO:0007669"/>
    <property type="project" value="InterPro"/>
</dbReference>
<dbReference type="Gene3D" id="1.20.1070.10">
    <property type="entry name" value="Rhodopsin 7-helix transmembrane proteins"/>
    <property type="match status" value="1"/>
</dbReference>
<evidence type="ECO:0000256" key="3">
    <source>
        <dbReference type="ARBA" id="ARBA00022692"/>
    </source>
</evidence>
<keyword evidence="3" id="KW-0812">Transmembrane</keyword>
<evidence type="ECO:0000259" key="6">
    <source>
        <dbReference type="PROSITE" id="PS50262"/>
    </source>
</evidence>
<evidence type="ECO:0000256" key="4">
    <source>
        <dbReference type="ARBA" id="ARBA00022989"/>
    </source>
</evidence>
<dbReference type="GO" id="GO:0005886">
    <property type="term" value="C:plasma membrane"/>
    <property type="evidence" value="ECO:0007669"/>
    <property type="project" value="UniProtKB-SubCell"/>
</dbReference>
<keyword evidence="4" id="KW-1133">Transmembrane helix</keyword>